<feature type="domain" description="T6SS Phospholipase effector Tle1-like catalytic" evidence="2">
    <location>
        <begin position="31"/>
        <end position="301"/>
    </location>
</feature>
<dbReference type="PANTHER" id="PTHR33840:SF1">
    <property type="entry name" value="TLE1 PHOSPHOLIPASE DOMAIN-CONTAINING PROTEIN"/>
    <property type="match status" value="1"/>
</dbReference>
<evidence type="ECO:0000313" key="4">
    <source>
        <dbReference type="Proteomes" id="UP000774617"/>
    </source>
</evidence>
<dbReference type="EMBL" id="JAGTJR010000015">
    <property type="protein sequence ID" value="KAH7048506.1"/>
    <property type="molecule type" value="Genomic_DNA"/>
</dbReference>
<dbReference type="Proteomes" id="UP000774617">
    <property type="component" value="Unassembled WGS sequence"/>
</dbReference>
<evidence type="ECO:0000256" key="1">
    <source>
        <dbReference type="SAM" id="MobiDB-lite"/>
    </source>
</evidence>
<proteinExistence type="predicted"/>
<feature type="compositionally biased region" description="Gly residues" evidence="1">
    <location>
        <begin position="744"/>
        <end position="756"/>
    </location>
</feature>
<protein>
    <recommendedName>
        <fullName evidence="2">T6SS Phospholipase effector Tle1-like catalytic domain-containing protein</fullName>
    </recommendedName>
</protein>
<keyword evidence="4" id="KW-1185">Reference proteome</keyword>
<feature type="region of interest" description="Disordered" evidence="1">
    <location>
        <begin position="712"/>
        <end position="804"/>
    </location>
</feature>
<reference evidence="3 4" key="1">
    <citation type="journal article" date="2021" name="Nat. Commun.">
        <title>Genetic determinants of endophytism in the Arabidopsis root mycobiome.</title>
        <authorList>
            <person name="Mesny F."/>
            <person name="Miyauchi S."/>
            <person name="Thiergart T."/>
            <person name="Pickel B."/>
            <person name="Atanasova L."/>
            <person name="Karlsson M."/>
            <person name="Huettel B."/>
            <person name="Barry K.W."/>
            <person name="Haridas S."/>
            <person name="Chen C."/>
            <person name="Bauer D."/>
            <person name="Andreopoulos W."/>
            <person name="Pangilinan J."/>
            <person name="LaButti K."/>
            <person name="Riley R."/>
            <person name="Lipzen A."/>
            <person name="Clum A."/>
            <person name="Drula E."/>
            <person name="Henrissat B."/>
            <person name="Kohler A."/>
            <person name="Grigoriev I.V."/>
            <person name="Martin F.M."/>
            <person name="Hacquard S."/>
        </authorList>
    </citation>
    <scope>NUCLEOTIDE SEQUENCE [LARGE SCALE GENOMIC DNA]</scope>
    <source>
        <strain evidence="3 4">MPI-SDFR-AT-0080</strain>
    </source>
</reference>
<comment type="caution">
    <text evidence="3">The sequence shown here is derived from an EMBL/GenBank/DDBJ whole genome shotgun (WGS) entry which is preliminary data.</text>
</comment>
<gene>
    <name evidence="3" type="ORF">B0J12DRAFT_117270</name>
</gene>
<organism evidence="3 4">
    <name type="scientific">Macrophomina phaseolina</name>
    <dbReference type="NCBI Taxonomy" id="35725"/>
    <lineage>
        <taxon>Eukaryota</taxon>
        <taxon>Fungi</taxon>
        <taxon>Dikarya</taxon>
        <taxon>Ascomycota</taxon>
        <taxon>Pezizomycotina</taxon>
        <taxon>Dothideomycetes</taxon>
        <taxon>Dothideomycetes incertae sedis</taxon>
        <taxon>Botryosphaeriales</taxon>
        <taxon>Botryosphaeriaceae</taxon>
        <taxon>Macrophomina</taxon>
    </lineage>
</organism>
<dbReference type="InterPro" id="IPR018712">
    <property type="entry name" value="Tle1-like_cat"/>
</dbReference>
<feature type="compositionally biased region" description="Basic and acidic residues" evidence="1">
    <location>
        <begin position="776"/>
        <end position="785"/>
    </location>
</feature>
<feature type="region of interest" description="Disordered" evidence="1">
    <location>
        <begin position="393"/>
        <end position="415"/>
    </location>
</feature>
<name>A0ABQ8G941_9PEZI</name>
<evidence type="ECO:0000313" key="3">
    <source>
        <dbReference type="EMBL" id="KAH7048506.1"/>
    </source>
</evidence>
<dbReference type="Pfam" id="PF09994">
    <property type="entry name" value="T6SS_Tle1-like_cat"/>
    <property type="match status" value="1"/>
</dbReference>
<evidence type="ECO:0000259" key="2">
    <source>
        <dbReference type="Pfam" id="PF09994"/>
    </source>
</evidence>
<feature type="compositionally biased region" description="Low complexity" evidence="1">
    <location>
        <begin position="714"/>
        <end position="730"/>
    </location>
</feature>
<feature type="compositionally biased region" description="Basic and acidic residues" evidence="1">
    <location>
        <begin position="397"/>
        <end position="409"/>
    </location>
</feature>
<accession>A0ABQ8G941</accession>
<sequence length="804" mass="87839">MSLAFPRFSQNPRYPIPHSRPSTTDMPSATKRLILCCDGSWTPSKPSSDSPVAHRPSNAARLSRMLARHGDDVPQIVFYVPGLGTTVEQDVASAYLFLAANFTLDDEIAVFGAGRGATVARLVVALVTEAGVLRAGEVGRWRDLWGLWTRRDRGKEGTSFWKDVLTHRSRGELDAIEELRGKTWTGVRVRVAGVWDTVEDTEIQDRVPDGQRKYTLPDTTLNSMIDNAFQALAMDENRAAFAPALWRLNPKNVSPDERTPVLKQCWFPGFHETVSGCDGDLADPKDRTDIADITLAWMCDQVDGILTFDDIAVSDFLSADQITQNYSTVTNDEIRHNPKKRSVRAAHRKANSLLIMLLTHIVTFLTAITAILGHDTADVEDVDRPNLAIRSPGQYHKNLESEAGARPDDFTTNESVHPSVKHRQDLFALASVPYTPAPLREWPVGGAPQPQVHQLRKGLKAFFPSWTIDRRAAKGDDANNAINAAASAFLRHRQVATPHPEWTYLESSHGNGAKWVRPSVPRSSVFHASHSAGTAAQGSGLSLAWILFGPVLLVYRVLESTLLVGLGGHVGGNGLEWGGERQIELSEWVIREVPGRHNFEARLLPWLVREQLRWRNRNKLDWVGGLDEVWARAIPRGVGVVVPLDGAGIGMIEWGVAEVEVSRGKRIREVEPVGTGAVVKRRAGPLHIRKGSNACGVGADADRAVSPRNCVRRSVGGATSPSSSASLSTAIVRAGRASPEGSVGSAGGMRGGGTPTGDGLRALVQQPVRRPPPPAGKREGKERESPVFVQEHRKTHSQSSIGWR</sequence>
<dbReference type="PANTHER" id="PTHR33840">
    <property type="match status" value="1"/>
</dbReference>